<dbReference type="EC" id="3.1.21.1" evidence="5"/>
<protein>
    <submittedName>
        <fullName evidence="5">Deoxyribonuclease I</fullName>
        <ecNumber evidence="5">3.1.21.1</ecNumber>
    </submittedName>
</protein>
<dbReference type="OrthoDB" id="9800417at2"/>
<evidence type="ECO:0000313" key="5">
    <source>
        <dbReference type="EMBL" id="ADN74811.1"/>
    </source>
</evidence>
<comment type="similarity">
    <text evidence="1">Belongs to the EndA/NucM nuclease family.</text>
</comment>
<evidence type="ECO:0000256" key="1">
    <source>
        <dbReference type="ARBA" id="ARBA00006429"/>
    </source>
</evidence>
<feature type="signal peptide" evidence="4">
    <location>
        <begin position="1"/>
        <end position="17"/>
    </location>
</feature>
<proteinExistence type="inferred from homology"/>
<evidence type="ECO:0000256" key="2">
    <source>
        <dbReference type="ARBA" id="ARBA00022722"/>
    </source>
</evidence>
<keyword evidence="4" id="KW-0732">Signal</keyword>
<keyword evidence="6" id="KW-1185">Reference proteome</keyword>
<organism evidence="5 6">
    <name type="scientific">Ferrimonas balearica (strain DSM 9799 / CCM 4581 / KCTC 23876 / PAT)</name>
    <dbReference type="NCBI Taxonomy" id="550540"/>
    <lineage>
        <taxon>Bacteria</taxon>
        <taxon>Pseudomonadati</taxon>
        <taxon>Pseudomonadota</taxon>
        <taxon>Gammaproteobacteria</taxon>
        <taxon>Alteromonadales</taxon>
        <taxon>Ferrimonadaceae</taxon>
        <taxon>Ferrimonas</taxon>
    </lineage>
</organism>
<keyword evidence="3 5" id="KW-0378">Hydrolase</keyword>
<dbReference type="InterPro" id="IPR044925">
    <property type="entry name" value="His-Me_finger_sf"/>
</dbReference>
<accession>E1SQJ9</accession>
<name>E1SQJ9_FERBD</name>
<dbReference type="eggNOG" id="COG2356">
    <property type="taxonomic scope" value="Bacteria"/>
</dbReference>
<dbReference type="SUPFAM" id="SSF54060">
    <property type="entry name" value="His-Me finger endonucleases"/>
    <property type="match status" value="1"/>
</dbReference>
<evidence type="ECO:0000313" key="6">
    <source>
        <dbReference type="Proteomes" id="UP000006683"/>
    </source>
</evidence>
<dbReference type="GeneID" id="67180843"/>
<dbReference type="Pfam" id="PF04231">
    <property type="entry name" value="Endonuclease_1"/>
    <property type="match status" value="1"/>
</dbReference>
<gene>
    <name evidence="5" type="ordered locus">Fbal_0597</name>
</gene>
<dbReference type="STRING" id="550540.Fbal_0597"/>
<dbReference type="HOGENOM" id="CLU_070541_0_0_6"/>
<dbReference type="InterPro" id="IPR007346">
    <property type="entry name" value="Endonuclease-I"/>
</dbReference>
<evidence type="ECO:0000256" key="3">
    <source>
        <dbReference type="ARBA" id="ARBA00022801"/>
    </source>
</evidence>
<dbReference type="Proteomes" id="UP000006683">
    <property type="component" value="Chromosome"/>
</dbReference>
<dbReference type="PANTHER" id="PTHR33607:SF2">
    <property type="entry name" value="ENDONUCLEASE-1"/>
    <property type="match status" value="1"/>
</dbReference>
<dbReference type="GO" id="GO:0004530">
    <property type="term" value="F:deoxyribonuclease I activity"/>
    <property type="evidence" value="ECO:0007669"/>
    <property type="project" value="UniProtKB-EC"/>
</dbReference>
<dbReference type="AlphaFoldDB" id="E1SQJ9"/>
<dbReference type="RefSeq" id="WP_013344117.1">
    <property type="nucleotide sequence ID" value="NC_014541.1"/>
</dbReference>
<dbReference type="PANTHER" id="PTHR33607">
    <property type="entry name" value="ENDONUCLEASE-1"/>
    <property type="match status" value="1"/>
</dbReference>
<dbReference type="EMBL" id="CP002209">
    <property type="protein sequence ID" value="ADN74811.1"/>
    <property type="molecule type" value="Genomic_DNA"/>
</dbReference>
<feature type="chain" id="PRO_5003151597" evidence="4">
    <location>
        <begin position="18"/>
        <end position="228"/>
    </location>
</feature>
<dbReference type="KEGG" id="fbl:Fbal_0597"/>
<sequence length="228" mass="26082">MIRALLLLALLASPALAAPQSFSQAKRLLFTLYTGPLAPQTLYCGCDFRADQRKLVPDLASCGYQVRKQERRANRIEWEHVMPAWQFGHQLQCWQKGGRSECRKDPKFKVMEADLHNLYPAIGEVNGDRSNYRFSDWNGQPKQYGQCAMVIDFKARQAQPPVAARGTIARAYLYMAEQYHVSLSTQQEKLLKGWHNSYPADAAECQRHREISKLQGHPNRFVAEQCNP</sequence>
<evidence type="ECO:0000256" key="4">
    <source>
        <dbReference type="SAM" id="SignalP"/>
    </source>
</evidence>
<keyword evidence="2" id="KW-0540">Nuclease</keyword>
<reference evidence="5 6" key="1">
    <citation type="journal article" date="2010" name="Stand. Genomic Sci.">
        <title>Complete genome sequence of Ferrimonas balearica type strain (PAT).</title>
        <authorList>
            <person name="Nolan M."/>
            <person name="Sikorski J."/>
            <person name="Davenport K."/>
            <person name="Lucas S."/>
            <person name="Glavina Del Rio T."/>
            <person name="Tice H."/>
            <person name="Cheng J."/>
            <person name="Goodwin L."/>
            <person name="Pitluck S."/>
            <person name="Liolios K."/>
            <person name="Ivanova N."/>
            <person name="Mavromatis K."/>
            <person name="Ovchinnikova G."/>
            <person name="Pati A."/>
            <person name="Chen A."/>
            <person name="Palaniappan K."/>
            <person name="Land M."/>
            <person name="Hauser L."/>
            <person name="Chang Y."/>
            <person name="Jeffries C."/>
            <person name="Tapia R."/>
            <person name="Brettin T."/>
            <person name="Detter J."/>
            <person name="Han C."/>
            <person name="Yasawong M."/>
            <person name="Rohde M."/>
            <person name="Tindall B."/>
            <person name="Goker M."/>
            <person name="Woyke T."/>
            <person name="Bristow J."/>
            <person name="Eisen J."/>
            <person name="Markowitz V."/>
            <person name="Hugenholtz P."/>
            <person name="Kyrpides N."/>
            <person name="Klenk H."/>
            <person name="Lapidus A."/>
        </authorList>
    </citation>
    <scope>NUCLEOTIDE SEQUENCE [LARGE SCALE GENOMIC DNA]</scope>
    <source>
        <strain evidence="6">DSM 9799 / CCM 4581 / KCTC 23876 / PAT</strain>
    </source>
</reference>